<name>A0ACB6Z4U4_THEGA</name>
<organism evidence="1 2">
    <name type="scientific">Thelephora ganbajun</name>
    <name type="common">Ganba fungus</name>
    <dbReference type="NCBI Taxonomy" id="370292"/>
    <lineage>
        <taxon>Eukaryota</taxon>
        <taxon>Fungi</taxon>
        <taxon>Dikarya</taxon>
        <taxon>Basidiomycota</taxon>
        <taxon>Agaricomycotina</taxon>
        <taxon>Agaricomycetes</taxon>
        <taxon>Thelephorales</taxon>
        <taxon>Thelephoraceae</taxon>
        <taxon>Thelephora</taxon>
    </lineage>
</organism>
<sequence length="174" mass="19419">MCSRQSPSPCSHQGTQPSRWKNSTATSVSMHHQDLVEIHAVAGLDDISSISAAKRPRIVVEEDRAARIVWRENRQLAQQDDSVVAPGPLQPHDLDRALPQLHRQQTVSWPLSRRNTQSPEGAESAQEEPQEVTAQISKGLQPSPPALQQLHHPNMSSPDFRDQLCRVLYGQGYK</sequence>
<gene>
    <name evidence="1" type="ORF">BDM02DRAFT_991839</name>
</gene>
<dbReference type="Proteomes" id="UP000886501">
    <property type="component" value="Unassembled WGS sequence"/>
</dbReference>
<proteinExistence type="predicted"/>
<protein>
    <submittedName>
        <fullName evidence="1">Uncharacterized protein</fullName>
    </submittedName>
</protein>
<reference evidence="1" key="1">
    <citation type="submission" date="2019-10" db="EMBL/GenBank/DDBJ databases">
        <authorList>
            <consortium name="DOE Joint Genome Institute"/>
            <person name="Kuo A."/>
            <person name="Miyauchi S."/>
            <person name="Kiss E."/>
            <person name="Drula E."/>
            <person name="Kohler A."/>
            <person name="Sanchez-Garcia M."/>
            <person name="Andreopoulos B."/>
            <person name="Barry K.W."/>
            <person name="Bonito G."/>
            <person name="Buee M."/>
            <person name="Carver A."/>
            <person name="Chen C."/>
            <person name="Cichocki N."/>
            <person name="Clum A."/>
            <person name="Culley D."/>
            <person name="Crous P.W."/>
            <person name="Fauchery L."/>
            <person name="Girlanda M."/>
            <person name="Hayes R."/>
            <person name="Keri Z."/>
            <person name="Labutti K."/>
            <person name="Lipzen A."/>
            <person name="Lombard V."/>
            <person name="Magnuson J."/>
            <person name="Maillard F."/>
            <person name="Morin E."/>
            <person name="Murat C."/>
            <person name="Nolan M."/>
            <person name="Ohm R."/>
            <person name="Pangilinan J."/>
            <person name="Pereira M."/>
            <person name="Perotto S."/>
            <person name="Peter M."/>
            <person name="Riley R."/>
            <person name="Sitrit Y."/>
            <person name="Stielow B."/>
            <person name="Szollosi G."/>
            <person name="Zifcakova L."/>
            <person name="Stursova M."/>
            <person name="Spatafora J.W."/>
            <person name="Tedersoo L."/>
            <person name="Vaario L.-M."/>
            <person name="Yamada A."/>
            <person name="Yan M."/>
            <person name="Wang P."/>
            <person name="Xu J."/>
            <person name="Bruns T."/>
            <person name="Baldrian P."/>
            <person name="Vilgalys R."/>
            <person name="Henrissat B."/>
            <person name="Grigoriev I.V."/>
            <person name="Hibbett D."/>
            <person name="Nagy L.G."/>
            <person name="Martin F.M."/>
        </authorList>
    </citation>
    <scope>NUCLEOTIDE SEQUENCE</scope>
    <source>
        <strain evidence="1">P2</strain>
    </source>
</reference>
<accession>A0ACB6Z4U4</accession>
<comment type="caution">
    <text evidence="1">The sequence shown here is derived from an EMBL/GenBank/DDBJ whole genome shotgun (WGS) entry which is preliminary data.</text>
</comment>
<evidence type="ECO:0000313" key="2">
    <source>
        <dbReference type="Proteomes" id="UP000886501"/>
    </source>
</evidence>
<reference evidence="1" key="2">
    <citation type="journal article" date="2020" name="Nat. Commun.">
        <title>Large-scale genome sequencing of mycorrhizal fungi provides insights into the early evolution of symbiotic traits.</title>
        <authorList>
            <person name="Miyauchi S."/>
            <person name="Kiss E."/>
            <person name="Kuo A."/>
            <person name="Drula E."/>
            <person name="Kohler A."/>
            <person name="Sanchez-Garcia M."/>
            <person name="Morin E."/>
            <person name="Andreopoulos B."/>
            <person name="Barry K.W."/>
            <person name="Bonito G."/>
            <person name="Buee M."/>
            <person name="Carver A."/>
            <person name="Chen C."/>
            <person name="Cichocki N."/>
            <person name="Clum A."/>
            <person name="Culley D."/>
            <person name="Crous P.W."/>
            <person name="Fauchery L."/>
            <person name="Girlanda M."/>
            <person name="Hayes R.D."/>
            <person name="Keri Z."/>
            <person name="LaButti K."/>
            <person name="Lipzen A."/>
            <person name="Lombard V."/>
            <person name="Magnuson J."/>
            <person name="Maillard F."/>
            <person name="Murat C."/>
            <person name="Nolan M."/>
            <person name="Ohm R.A."/>
            <person name="Pangilinan J."/>
            <person name="Pereira M.F."/>
            <person name="Perotto S."/>
            <person name="Peter M."/>
            <person name="Pfister S."/>
            <person name="Riley R."/>
            <person name="Sitrit Y."/>
            <person name="Stielow J.B."/>
            <person name="Szollosi G."/>
            <person name="Zifcakova L."/>
            <person name="Stursova M."/>
            <person name="Spatafora J.W."/>
            <person name="Tedersoo L."/>
            <person name="Vaario L.M."/>
            <person name="Yamada A."/>
            <person name="Yan M."/>
            <person name="Wang P."/>
            <person name="Xu J."/>
            <person name="Bruns T."/>
            <person name="Baldrian P."/>
            <person name="Vilgalys R."/>
            <person name="Dunand C."/>
            <person name="Henrissat B."/>
            <person name="Grigoriev I.V."/>
            <person name="Hibbett D."/>
            <person name="Nagy L.G."/>
            <person name="Martin F.M."/>
        </authorList>
    </citation>
    <scope>NUCLEOTIDE SEQUENCE</scope>
    <source>
        <strain evidence="1">P2</strain>
    </source>
</reference>
<dbReference type="EMBL" id="MU118147">
    <property type="protein sequence ID" value="KAF9644318.1"/>
    <property type="molecule type" value="Genomic_DNA"/>
</dbReference>
<keyword evidence="2" id="KW-1185">Reference proteome</keyword>
<evidence type="ECO:0000313" key="1">
    <source>
        <dbReference type="EMBL" id="KAF9644318.1"/>
    </source>
</evidence>